<dbReference type="GO" id="GO:0051536">
    <property type="term" value="F:iron-sulfur cluster binding"/>
    <property type="evidence" value="ECO:0007669"/>
    <property type="project" value="UniProtKB-KW"/>
</dbReference>
<evidence type="ECO:0000256" key="4">
    <source>
        <dbReference type="ARBA" id="ARBA00022630"/>
    </source>
</evidence>
<name>A0A4R6WZN2_9GAMM</name>
<dbReference type="GO" id="GO:0008670">
    <property type="term" value="F:2,4-dienoyl-CoA reductase (NADPH) activity"/>
    <property type="evidence" value="ECO:0007669"/>
    <property type="project" value="TreeGrafter"/>
</dbReference>
<dbReference type="Gene3D" id="3.50.50.60">
    <property type="entry name" value="FAD/NAD(P)-binding domain"/>
    <property type="match status" value="1"/>
</dbReference>
<comment type="cofactor">
    <cofactor evidence="2">
        <name>[4Fe-4S] cluster</name>
        <dbReference type="ChEBI" id="CHEBI:49883"/>
    </cofactor>
</comment>
<dbReference type="Pfam" id="PF07992">
    <property type="entry name" value="Pyr_redox_2"/>
    <property type="match status" value="1"/>
</dbReference>
<evidence type="ECO:0000256" key="8">
    <source>
        <dbReference type="ARBA" id="ARBA00023004"/>
    </source>
</evidence>
<dbReference type="InterPro" id="IPR001155">
    <property type="entry name" value="OxRdtase_FMN_N"/>
</dbReference>
<dbReference type="OrthoDB" id="8523426at2"/>
<evidence type="ECO:0000259" key="11">
    <source>
        <dbReference type="Pfam" id="PF07992"/>
    </source>
</evidence>
<dbReference type="PRINTS" id="PR00411">
    <property type="entry name" value="PNDRDTASEI"/>
</dbReference>
<dbReference type="PANTHER" id="PTHR42917">
    <property type="entry name" value="2,4-DIENOYL-COA REDUCTASE"/>
    <property type="match status" value="1"/>
</dbReference>
<dbReference type="Gene3D" id="3.40.50.720">
    <property type="entry name" value="NAD(P)-binding Rossmann-like Domain"/>
    <property type="match status" value="1"/>
</dbReference>
<dbReference type="Pfam" id="PF00724">
    <property type="entry name" value="Oxidored_FMN"/>
    <property type="match status" value="1"/>
</dbReference>
<evidence type="ECO:0000256" key="9">
    <source>
        <dbReference type="ARBA" id="ARBA00023014"/>
    </source>
</evidence>
<dbReference type="InterPro" id="IPR013785">
    <property type="entry name" value="Aldolase_TIM"/>
</dbReference>
<dbReference type="InterPro" id="IPR051793">
    <property type="entry name" value="NADH:flavin_oxidoreductase"/>
</dbReference>
<evidence type="ECO:0000313" key="12">
    <source>
        <dbReference type="EMBL" id="TDR06734.1"/>
    </source>
</evidence>
<evidence type="ECO:0000256" key="3">
    <source>
        <dbReference type="ARBA" id="ARBA00011048"/>
    </source>
</evidence>
<evidence type="ECO:0000256" key="1">
    <source>
        <dbReference type="ARBA" id="ARBA00001917"/>
    </source>
</evidence>
<dbReference type="AlphaFoldDB" id="A0A4R6WZN2"/>
<dbReference type="SUPFAM" id="SSF51905">
    <property type="entry name" value="FAD/NAD(P)-binding domain"/>
    <property type="match status" value="1"/>
</dbReference>
<comment type="caution">
    <text evidence="12">The sequence shown here is derived from an EMBL/GenBank/DDBJ whole genome shotgun (WGS) entry which is preliminary data.</text>
</comment>
<dbReference type="FunFam" id="3.20.20.70:FF:000082">
    <property type="entry name" value="NADPH-dependent 2,4-dienoyl-CoA reductase"/>
    <property type="match status" value="1"/>
</dbReference>
<keyword evidence="5" id="KW-0288">FMN</keyword>
<dbReference type="EMBL" id="SNZA01000005">
    <property type="protein sequence ID" value="TDR06734.1"/>
    <property type="molecule type" value="Genomic_DNA"/>
</dbReference>
<reference evidence="12 13" key="1">
    <citation type="submission" date="2019-03" db="EMBL/GenBank/DDBJ databases">
        <title>Genomic Encyclopedia of Type Strains, Phase IV (KMG-IV): sequencing the most valuable type-strain genomes for metagenomic binning, comparative biology and taxonomic classification.</title>
        <authorList>
            <person name="Goeker M."/>
        </authorList>
    </citation>
    <scope>NUCLEOTIDE SEQUENCE [LARGE SCALE GENOMIC DNA]</scope>
    <source>
        <strain evidence="12 13">DSM 5604</strain>
    </source>
</reference>
<evidence type="ECO:0000256" key="7">
    <source>
        <dbReference type="ARBA" id="ARBA00023002"/>
    </source>
</evidence>
<dbReference type="SUPFAM" id="SSF51971">
    <property type="entry name" value="Nucleotide-binding domain"/>
    <property type="match status" value="1"/>
</dbReference>
<feature type="domain" description="FAD/NAD(P)-binding" evidence="11">
    <location>
        <begin position="379"/>
        <end position="654"/>
    </location>
</feature>
<dbReference type="InterPro" id="IPR023753">
    <property type="entry name" value="FAD/NAD-binding_dom"/>
</dbReference>
<keyword evidence="9" id="KW-0411">Iron-sulfur</keyword>
<dbReference type="Proteomes" id="UP000295729">
    <property type="component" value="Unassembled WGS sequence"/>
</dbReference>
<gene>
    <name evidence="12" type="ORF">C8D85_2921</name>
</gene>
<feature type="domain" description="NADH:flavin oxidoreductase/NADH oxidase N-terminal" evidence="10">
    <location>
        <begin position="12"/>
        <end position="332"/>
    </location>
</feature>
<dbReference type="PANTHER" id="PTHR42917:SF2">
    <property type="entry name" value="2,4-DIENOYL-COA REDUCTASE [(2E)-ENOYL-COA-PRODUCING]"/>
    <property type="match status" value="1"/>
</dbReference>
<proteinExistence type="inferred from homology"/>
<evidence type="ECO:0000313" key="13">
    <source>
        <dbReference type="Proteomes" id="UP000295729"/>
    </source>
</evidence>
<evidence type="ECO:0000256" key="6">
    <source>
        <dbReference type="ARBA" id="ARBA00022723"/>
    </source>
</evidence>
<keyword evidence="4" id="KW-0285">Flavoprotein</keyword>
<evidence type="ECO:0000259" key="10">
    <source>
        <dbReference type="Pfam" id="PF00724"/>
    </source>
</evidence>
<organism evidence="12 13">
    <name type="scientific">Marinomonas communis</name>
    <dbReference type="NCBI Taxonomy" id="28254"/>
    <lineage>
        <taxon>Bacteria</taxon>
        <taxon>Pseudomonadati</taxon>
        <taxon>Pseudomonadota</taxon>
        <taxon>Gammaproteobacteria</taxon>
        <taxon>Oceanospirillales</taxon>
        <taxon>Oceanospirillaceae</taxon>
        <taxon>Marinomonas</taxon>
    </lineage>
</organism>
<keyword evidence="8" id="KW-0408">Iron</keyword>
<dbReference type="CDD" id="cd02930">
    <property type="entry name" value="DCR_FMN"/>
    <property type="match status" value="1"/>
</dbReference>
<accession>A0A4R6WZN2</accession>
<sequence length="674" mass="73743">MAKPNNNNYPHLFQPLDLGFTTLKNRILMGSMHTGLEEKDHTGERLAAFYRARAKGGVGLIVTGGFSPNAEGSPYPFPYEPLSLSVHQCITDAVHEEGGKICLQILHTGRYAYHPNLVAPSPITAPINRFEPHALSPEQIEKQVQDFVDTALFARTAGYDGVEIMASEGYLLNEFLVKRTNHRDDEWGGEFTNRIRFPVDVVRRIRAAVGEHFIIIFRLSMLDLVEQGSSFEEIVALGQAVEQAGATIINTGIGWHEARVPTIATCVPRAGFSWVTKAFKDHFSIPVIATNRINTPDIAEQVLARGDSDMVSMARPFLADPEFVNKAERGQAERINTCIGCNQACLDHVFEGKVASCLVNPYACHETELVVQPAQTPRRIAVVGAGPAGLAAAVTAAERGHQVILIDANDRVGGQFNVAKTIPGKSEFSETLRYFSTRLKELGVEVRLNTKVDASTLNAMSIDHVLLATGIRPRVPELEGVGHEKVLSYLDVLKDRVNVGKTVAIIGAGGIGFDTAEFLLNEADETTTVEQFAQQWGIDQTLQARGGLATESSQPMMESARKIYLLQRKRSKPGAGLGKTTGWIHRAQLKQHGVEMWSGCQYQRIDDSGLWIERDEQSLCLAVDHVILCAGQEPDRTLVDGLELPYTLIGGADVAKELDAKRAIAQGTKVALQI</sequence>
<dbReference type="Gene3D" id="3.20.20.70">
    <property type="entry name" value="Aldolase class I"/>
    <property type="match status" value="1"/>
</dbReference>
<protein>
    <submittedName>
        <fullName evidence="12">2,4-dienoyl-CoA reductase</fullName>
    </submittedName>
</protein>
<evidence type="ECO:0000256" key="5">
    <source>
        <dbReference type="ARBA" id="ARBA00022643"/>
    </source>
</evidence>
<dbReference type="SUPFAM" id="SSF51395">
    <property type="entry name" value="FMN-linked oxidoreductases"/>
    <property type="match status" value="1"/>
</dbReference>
<dbReference type="PRINTS" id="PR00368">
    <property type="entry name" value="FADPNR"/>
</dbReference>
<dbReference type="GO" id="GO:0046872">
    <property type="term" value="F:metal ion binding"/>
    <property type="evidence" value="ECO:0007669"/>
    <property type="project" value="UniProtKB-KW"/>
</dbReference>
<keyword evidence="6" id="KW-0479">Metal-binding</keyword>
<dbReference type="InterPro" id="IPR036188">
    <property type="entry name" value="FAD/NAD-bd_sf"/>
</dbReference>
<comment type="cofactor">
    <cofactor evidence="1">
        <name>FMN</name>
        <dbReference type="ChEBI" id="CHEBI:58210"/>
    </cofactor>
</comment>
<comment type="similarity">
    <text evidence="3">In the N-terminal section; belongs to the NADH:flavin oxidoreductase/NADH oxidase family.</text>
</comment>
<keyword evidence="13" id="KW-1185">Reference proteome</keyword>
<dbReference type="RefSeq" id="WP_133564004.1">
    <property type="nucleotide sequence ID" value="NZ_SNZA01000005.1"/>
</dbReference>
<dbReference type="GO" id="GO:0033543">
    <property type="term" value="P:fatty acid beta-oxidation, unsaturated, even number, reductase/isomerase pathway"/>
    <property type="evidence" value="ECO:0007669"/>
    <property type="project" value="TreeGrafter"/>
</dbReference>
<evidence type="ECO:0000256" key="2">
    <source>
        <dbReference type="ARBA" id="ARBA00001966"/>
    </source>
</evidence>
<dbReference type="GO" id="GO:0010181">
    <property type="term" value="F:FMN binding"/>
    <property type="evidence" value="ECO:0007669"/>
    <property type="project" value="InterPro"/>
</dbReference>
<keyword evidence="7" id="KW-0560">Oxidoreductase</keyword>